<keyword evidence="1" id="KW-0812">Transmembrane</keyword>
<gene>
    <name evidence="2" type="ORF">EV213_105124</name>
</gene>
<protein>
    <submittedName>
        <fullName evidence="2">Uncharacterized protein</fullName>
    </submittedName>
</protein>
<sequence length="126" mass="14852">MTILLLLVAFTVSLIIAVVISLFIIQLFMKQVIGKKHSDLQDICDSEDVPARWSDRFEKKVERLKSDQQMKRVRRLANKTYIRKLNRLIAYTKHTRLVENEEVREQLLNDLKALVVEKRQSLHHNA</sequence>
<name>A0A4R6U2W9_9BACI</name>
<keyword evidence="1" id="KW-0472">Membrane</keyword>
<dbReference type="Proteomes" id="UP000295632">
    <property type="component" value="Unassembled WGS sequence"/>
</dbReference>
<evidence type="ECO:0000313" key="2">
    <source>
        <dbReference type="EMBL" id="TDQ40778.1"/>
    </source>
</evidence>
<evidence type="ECO:0000256" key="1">
    <source>
        <dbReference type="SAM" id="Phobius"/>
    </source>
</evidence>
<reference evidence="2 3" key="1">
    <citation type="submission" date="2019-03" db="EMBL/GenBank/DDBJ databases">
        <title>Genomic Encyclopedia of Type Strains, Phase IV (KMG-IV): sequencing the most valuable type-strain genomes for metagenomic binning, comparative biology and taxonomic classification.</title>
        <authorList>
            <person name="Goeker M."/>
        </authorList>
    </citation>
    <scope>NUCLEOTIDE SEQUENCE [LARGE SCALE GENOMIC DNA]</scope>
    <source>
        <strain evidence="2 3">DSM 28697</strain>
    </source>
</reference>
<proteinExistence type="predicted"/>
<evidence type="ECO:0000313" key="3">
    <source>
        <dbReference type="Proteomes" id="UP000295632"/>
    </source>
</evidence>
<dbReference type="EMBL" id="SNYJ01000005">
    <property type="protein sequence ID" value="TDQ40778.1"/>
    <property type="molecule type" value="Genomic_DNA"/>
</dbReference>
<organism evidence="2 3">
    <name type="scientific">Aureibacillus halotolerans</name>
    <dbReference type="NCBI Taxonomy" id="1508390"/>
    <lineage>
        <taxon>Bacteria</taxon>
        <taxon>Bacillati</taxon>
        <taxon>Bacillota</taxon>
        <taxon>Bacilli</taxon>
        <taxon>Bacillales</taxon>
        <taxon>Bacillaceae</taxon>
        <taxon>Aureibacillus</taxon>
    </lineage>
</organism>
<accession>A0A4R6U2W9</accession>
<keyword evidence="1" id="KW-1133">Transmembrane helix</keyword>
<comment type="caution">
    <text evidence="2">The sequence shown here is derived from an EMBL/GenBank/DDBJ whole genome shotgun (WGS) entry which is preliminary data.</text>
</comment>
<keyword evidence="3" id="KW-1185">Reference proteome</keyword>
<feature type="transmembrane region" description="Helical" evidence="1">
    <location>
        <begin position="6"/>
        <end position="28"/>
    </location>
</feature>
<dbReference type="RefSeq" id="WP_133579974.1">
    <property type="nucleotide sequence ID" value="NZ_SNYJ01000005.1"/>
</dbReference>
<dbReference type="AlphaFoldDB" id="A0A4R6U2W9"/>